<dbReference type="AlphaFoldDB" id="A0A7N1A957"/>
<dbReference type="GO" id="GO:0005739">
    <property type="term" value="C:mitochondrion"/>
    <property type="evidence" value="ECO:0007669"/>
    <property type="project" value="TreeGrafter"/>
</dbReference>
<feature type="repeat" description="PPR" evidence="3">
    <location>
        <begin position="167"/>
        <end position="201"/>
    </location>
</feature>
<feature type="repeat" description="PPR" evidence="3">
    <location>
        <begin position="202"/>
        <end position="236"/>
    </location>
</feature>
<keyword evidence="2" id="KW-0677">Repeat</keyword>
<dbReference type="GO" id="GO:0003729">
    <property type="term" value="F:mRNA binding"/>
    <property type="evidence" value="ECO:0007669"/>
    <property type="project" value="TreeGrafter"/>
</dbReference>
<dbReference type="PANTHER" id="PTHR47934">
    <property type="entry name" value="PENTATRICOPEPTIDE REPEAT-CONTAINING PROTEIN PET309, MITOCHONDRIAL"/>
    <property type="match status" value="1"/>
</dbReference>
<evidence type="ECO:0000256" key="1">
    <source>
        <dbReference type="ARBA" id="ARBA00007626"/>
    </source>
</evidence>
<organism evidence="4 5">
    <name type="scientific">Kalanchoe fedtschenkoi</name>
    <name type="common">Lavender scallops</name>
    <name type="synonym">South American air plant</name>
    <dbReference type="NCBI Taxonomy" id="63787"/>
    <lineage>
        <taxon>Eukaryota</taxon>
        <taxon>Viridiplantae</taxon>
        <taxon>Streptophyta</taxon>
        <taxon>Embryophyta</taxon>
        <taxon>Tracheophyta</taxon>
        <taxon>Spermatophyta</taxon>
        <taxon>Magnoliopsida</taxon>
        <taxon>eudicotyledons</taxon>
        <taxon>Gunneridae</taxon>
        <taxon>Pentapetalae</taxon>
        <taxon>Saxifragales</taxon>
        <taxon>Crassulaceae</taxon>
        <taxon>Kalanchoe</taxon>
    </lineage>
</organism>
<dbReference type="InterPro" id="IPR002885">
    <property type="entry name" value="PPR_rpt"/>
</dbReference>
<evidence type="ECO:0000313" key="4">
    <source>
        <dbReference type="EnsemblPlants" id="Kaladp0775s0001.1.v1.1.CDS.1"/>
    </source>
</evidence>
<evidence type="ECO:0000256" key="3">
    <source>
        <dbReference type="PROSITE-ProRule" id="PRU00708"/>
    </source>
</evidence>
<keyword evidence="5" id="KW-1185">Reference proteome</keyword>
<dbReference type="InterPro" id="IPR011990">
    <property type="entry name" value="TPR-like_helical_dom_sf"/>
</dbReference>
<dbReference type="Pfam" id="PF01535">
    <property type="entry name" value="PPR"/>
    <property type="match status" value="1"/>
</dbReference>
<dbReference type="PANTHER" id="PTHR47934:SF26">
    <property type="entry name" value="SMALL RIBOSOMAL SUBUNIT PROTEIN MS78 (RPPR3A)"/>
    <property type="match status" value="1"/>
</dbReference>
<evidence type="ECO:0008006" key="6">
    <source>
        <dbReference type="Google" id="ProtNLM"/>
    </source>
</evidence>
<dbReference type="InterPro" id="IPR051114">
    <property type="entry name" value="Mito_RNA_Proc_CCM1"/>
</dbReference>
<dbReference type="GO" id="GO:0007005">
    <property type="term" value="P:mitochondrion organization"/>
    <property type="evidence" value="ECO:0007669"/>
    <property type="project" value="TreeGrafter"/>
</dbReference>
<dbReference type="EnsemblPlants" id="Kaladp0775s0001.1.v1.1">
    <property type="protein sequence ID" value="Kaladp0775s0001.1.v1.1.CDS.1"/>
    <property type="gene ID" value="Kaladp0775s0001.v1.1"/>
</dbReference>
<dbReference type="Gramene" id="Kaladp0775s0001.1.v1.1">
    <property type="protein sequence ID" value="Kaladp0775s0001.1.v1.1.CDS.1"/>
    <property type="gene ID" value="Kaladp0775s0001.v1.1"/>
</dbReference>
<reference evidence="4" key="1">
    <citation type="submission" date="2021-01" db="UniProtKB">
        <authorList>
            <consortium name="EnsemblPlants"/>
        </authorList>
    </citation>
    <scope>IDENTIFICATION</scope>
</reference>
<feature type="repeat" description="PPR" evidence="3">
    <location>
        <begin position="237"/>
        <end position="271"/>
    </location>
</feature>
<dbReference type="Pfam" id="PF13041">
    <property type="entry name" value="PPR_2"/>
    <property type="match status" value="2"/>
</dbReference>
<dbReference type="Gene3D" id="1.25.40.10">
    <property type="entry name" value="Tetratricopeptide repeat domain"/>
    <property type="match status" value="2"/>
</dbReference>
<dbReference type="Proteomes" id="UP000594263">
    <property type="component" value="Unplaced"/>
</dbReference>
<evidence type="ECO:0000256" key="2">
    <source>
        <dbReference type="ARBA" id="ARBA00022737"/>
    </source>
</evidence>
<sequence>MSSFSRLLCRSFCTSLQQQKPTSKPIAKLNKLIADLYKERDLKQLVQKFKQYSEIDRFRTNPRVYDTTVHRLATCKKPELVEEILEDQKRYGDIGKEGFAVRLITLYGKAGMFDHARKVFDEMPERKCQRTVLSVNALLGACLSAKRLDKFEELLRELPGKLGVELDKVSYNVMINGFCEKGLFDDAVMAFDEMQKKGFEPDVITFATLFYWLYRKNRFADGERMWALMEKKNVTPSIRCYNSRLFGLVWEKGVSKAVEFVDEMRAKGVKPDVSTIEILIKGFCKDGNLEEAKKWYKEIRECDSDPTKATYAALIPLACKNGELDLAAKLCREILHIRCDVDEPLLQSAVDELVDGSKLEEAKKIVHLARSNSHHRYKLKVPPPPTPPPSDS</sequence>
<proteinExistence type="inferred from homology"/>
<feature type="repeat" description="PPR" evidence="3">
    <location>
        <begin position="272"/>
        <end position="306"/>
    </location>
</feature>
<accession>A0A7N1A957</accession>
<protein>
    <recommendedName>
        <fullName evidence="6">Pentatricopeptide repeat-containing protein</fullName>
    </recommendedName>
</protein>
<dbReference type="NCBIfam" id="TIGR00756">
    <property type="entry name" value="PPR"/>
    <property type="match status" value="3"/>
</dbReference>
<dbReference type="PROSITE" id="PS51375">
    <property type="entry name" value="PPR"/>
    <property type="match status" value="4"/>
</dbReference>
<dbReference type="GO" id="GO:0006396">
    <property type="term" value="P:RNA processing"/>
    <property type="evidence" value="ECO:0007669"/>
    <property type="project" value="TreeGrafter"/>
</dbReference>
<dbReference type="OMA" id="TAIEMCK"/>
<name>A0A7N1A957_KALFE</name>
<evidence type="ECO:0000313" key="5">
    <source>
        <dbReference type="Proteomes" id="UP000594263"/>
    </source>
</evidence>
<comment type="similarity">
    <text evidence="1">Belongs to the PPR family. P subfamily.</text>
</comment>